<dbReference type="InterPro" id="IPR027463">
    <property type="entry name" value="AcrB_DN_DC_subdom"/>
</dbReference>
<comment type="caution">
    <text evidence="2">The sequence shown here is derived from an EMBL/GenBank/DDBJ whole genome shotgun (WGS) entry which is preliminary data.</text>
</comment>
<feature type="transmembrane region" description="Helical" evidence="1">
    <location>
        <begin position="856"/>
        <end position="875"/>
    </location>
</feature>
<gene>
    <name evidence="2" type="ORF">DP115_21085</name>
</gene>
<dbReference type="Proteomes" id="UP000762253">
    <property type="component" value="Unassembled WGS sequence"/>
</dbReference>
<proteinExistence type="predicted"/>
<feature type="transmembrane region" description="Helical" evidence="1">
    <location>
        <begin position="336"/>
        <end position="353"/>
    </location>
</feature>
<sequence>MNLSELFIRRPVMTTLVMIGIVIFGLMSYALLPISALPHVEYPFISVSASLPGATPETMASSVASPLERQFSSIAGLNSFNSTSSTGSTNISLQFDFSRSVNDVAKDVQAAISAAAGQLPPGMPKPPTYRKVNPSVAPILYLYMYSETLPIATVDEYAEITVGQPISMIDGVAQVQVYGQQQYAVRVQVDPQKLTTRGIGLNQVRNAIAQSNVNLPTGSLSDRNKTYTIQANGQLTNAAAYRSLIISYKNGAPVRLQDVGQVIDSVQNDKVLNLYNGIHSIVLAVQPQPDANTVEIVDTIKQLLPTLREQVPKSLEMGIMYDRSESIRASVDDVKFTLFLSVCLVVVVIFLFLRELSATLIPSLALPVALIGTFAVMYLSGYSLDNISLMALTLSVGFVVDDAVVVLENIVRHREMGESPLEAAFNGSREISFTIVSMTLSLVAVFIPLIFMGGLIGRLFHEFAVTIAVAILVSGFVSLSLTPMLCSRFIRPPNHQHQSRLYRVSERVFDLLLRGYEWSLKPFFRYRLTTLIGSVILLALTVYLFVLVPKGFIPTEDTGQIMANTRAAQEISFDAMLSHQQKVVDIIRRDPNVEAVDSIVGASGPNAAVNSGRITILLKPRSQRRLNSDQIIQEMRPKLTRIPGIQVFLRSPPAIPIGGQQTNSSYQFSLQSLDLQQLRQYVPILKDKIKALPGFRDVDSDLELSTPQLQVEIDHKKAATLGITAEQVEQTLGAAYGSSQISKIYTPDDQFYVILELEPQYQKDPNSLSLLYIQSSNGQEVPLTAIAHITQGVSPLTVKHVAQLPSATISFDVTPGMSLSQATDTIKQLASQILPQSITTNFQGSAQVFQQSFNDLGWLLLVSIVVIYLILGILYEDFIHPITILSGLPSAGCGALLTLLIFDVELNLYSFIGIILLVGIVKKNGIMLVDFAIEAQRREGKNSFDAIYEACLVRFRPIMMTTMAALMGTIPIALGTGSGSEARRPLGIAIVGGLVFSQILTLYLTPVFYTYMEEWRKKLGQPKFPRFFSRKKVKHLG</sequence>
<name>A0ABX1MBH3_9CYAN</name>
<protein>
    <submittedName>
        <fullName evidence="2">Acriflavine resistance protein B</fullName>
    </submittedName>
</protein>
<dbReference type="PRINTS" id="PR00702">
    <property type="entry name" value="ACRIFLAVINRP"/>
</dbReference>
<dbReference type="EMBL" id="QMEC01000090">
    <property type="protein sequence ID" value="NMF65125.1"/>
    <property type="molecule type" value="Genomic_DNA"/>
</dbReference>
<feature type="transmembrane region" description="Helical" evidence="1">
    <location>
        <begin position="12"/>
        <end position="32"/>
    </location>
</feature>
<reference evidence="2 3" key="1">
    <citation type="submission" date="2018-06" db="EMBL/GenBank/DDBJ databases">
        <title>Comparative genomics of Brasilonema spp. strains.</title>
        <authorList>
            <person name="Alvarenga D.O."/>
            <person name="Fiore M.F."/>
            <person name="Varani A.M."/>
        </authorList>
    </citation>
    <scope>NUCLEOTIDE SEQUENCE [LARGE SCALE GENOMIC DNA]</scope>
    <source>
        <strain evidence="2 3">UFV-OR1</strain>
    </source>
</reference>
<evidence type="ECO:0000313" key="2">
    <source>
        <dbReference type="EMBL" id="NMF65125.1"/>
    </source>
</evidence>
<evidence type="ECO:0000256" key="1">
    <source>
        <dbReference type="SAM" id="Phobius"/>
    </source>
</evidence>
<feature type="transmembrane region" description="Helical" evidence="1">
    <location>
        <begin position="908"/>
        <end position="933"/>
    </location>
</feature>
<feature type="transmembrane region" description="Helical" evidence="1">
    <location>
        <begin position="387"/>
        <end position="411"/>
    </location>
</feature>
<dbReference type="Gene3D" id="3.30.70.1430">
    <property type="entry name" value="Multidrug efflux transporter AcrB pore domain"/>
    <property type="match status" value="2"/>
</dbReference>
<feature type="transmembrane region" description="Helical" evidence="1">
    <location>
        <begin position="986"/>
        <end position="1009"/>
    </location>
</feature>
<feature type="transmembrane region" description="Helical" evidence="1">
    <location>
        <begin position="953"/>
        <end position="974"/>
    </location>
</feature>
<feature type="transmembrane region" description="Helical" evidence="1">
    <location>
        <begin position="528"/>
        <end position="548"/>
    </location>
</feature>
<dbReference type="PANTHER" id="PTHR32063">
    <property type="match status" value="1"/>
</dbReference>
<dbReference type="Gene3D" id="1.20.1640.10">
    <property type="entry name" value="Multidrug efflux transporter AcrB transmembrane domain"/>
    <property type="match status" value="2"/>
</dbReference>
<keyword evidence="3" id="KW-1185">Reference proteome</keyword>
<feature type="transmembrane region" description="Helical" evidence="1">
    <location>
        <begin position="882"/>
        <end position="902"/>
    </location>
</feature>
<keyword evidence="1" id="KW-0812">Transmembrane</keyword>
<dbReference type="Pfam" id="PF00873">
    <property type="entry name" value="ACR_tran"/>
    <property type="match status" value="1"/>
</dbReference>
<dbReference type="SUPFAM" id="SSF82714">
    <property type="entry name" value="Multidrug efflux transporter AcrB TolC docking domain, DN and DC subdomains"/>
    <property type="match status" value="2"/>
</dbReference>
<dbReference type="SUPFAM" id="SSF82693">
    <property type="entry name" value="Multidrug efflux transporter AcrB pore domain, PN1, PN2, PC1 and PC2 subdomains"/>
    <property type="match status" value="4"/>
</dbReference>
<dbReference type="Gene3D" id="3.30.2090.10">
    <property type="entry name" value="Multidrug efflux transporter AcrB TolC docking domain, DN and DC subdomains"/>
    <property type="match status" value="2"/>
</dbReference>
<dbReference type="RefSeq" id="WP_169266707.1">
    <property type="nucleotide sequence ID" value="NZ_QMEC01000090.1"/>
</dbReference>
<evidence type="ECO:0000313" key="3">
    <source>
        <dbReference type="Proteomes" id="UP000762253"/>
    </source>
</evidence>
<dbReference type="InterPro" id="IPR001036">
    <property type="entry name" value="Acrflvin-R"/>
</dbReference>
<dbReference type="Gene3D" id="3.30.70.1320">
    <property type="entry name" value="Multidrug efflux transporter AcrB pore domain like"/>
    <property type="match status" value="1"/>
</dbReference>
<feature type="transmembrane region" description="Helical" evidence="1">
    <location>
        <begin position="463"/>
        <end position="486"/>
    </location>
</feature>
<feature type="transmembrane region" description="Helical" evidence="1">
    <location>
        <begin position="360"/>
        <end position="381"/>
    </location>
</feature>
<feature type="transmembrane region" description="Helical" evidence="1">
    <location>
        <begin position="431"/>
        <end position="451"/>
    </location>
</feature>
<dbReference type="PANTHER" id="PTHR32063:SF21">
    <property type="entry name" value="MULTIDRUG RESISTANCE PROTEIN MDTB"/>
    <property type="match status" value="1"/>
</dbReference>
<dbReference type="SUPFAM" id="SSF82866">
    <property type="entry name" value="Multidrug efflux transporter AcrB transmembrane domain"/>
    <property type="match status" value="2"/>
</dbReference>
<accession>A0ABX1MBH3</accession>
<dbReference type="Gene3D" id="3.30.70.1440">
    <property type="entry name" value="Multidrug efflux transporter AcrB pore domain"/>
    <property type="match status" value="1"/>
</dbReference>
<keyword evidence="1" id="KW-0472">Membrane</keyword>
<keyword evidence="1" id="KW-1133">Transmembrane helix</keyword>
<organism evidence="2 3">
    <name type="scientific">Brasilonema octagenarum UFV-OR1</name>
    <dbReference type="NCBI Taxonomy" id="417115"/>
    <lineage>
        <taxon>Bacteria</taxon>
        <taxon>Bacillati</taxon>
        <taxon>Cyanobacteriota</taxon>
        <taxon>Cyanophyceae</taxon>
        <taxon>Nostocales</taxon>
        <taxon>Scytonemataceae</taxon>
        <taxon>Brasilonema</taxon>
        <taxon>Octagenarum group</taxon>
    </lineage>
</organism>